<dbReference type="Proteomes" id="UP000694865">
    <property type="component" value="Unplaced"/>
</dbReference>
<feature type="compositionally biased region" description="Basic and acidic residues" evidence="7">
    <location>
        <begin position="201"/>
        <end position="214"/>
    </location>
</feature>
<feature type="region of interest" description="Disordered" evidence="7">
    <location>
        <begin position="196"/>
        <end position="227"/>
    </location>
</feature>
<accession>A0ABM0MUT3</accession>
<dbReference type="InterPro" id="IPR036388">
    <property type="entry name" value="WH-like_DNA-bd_sf"/>
</dbReference>
<evidence type="ECO:0000259" key="10">
    <source>
        <dbReference type="Pfam" id="PF22536"/>
    </source>
</evidence>
<keyword evidence="4 6" id="KW-0804">Transcription</keyword>
<evidence type="ECO:0000256" key="1">
    <source>
        <dbReference type="ARBA" id="ARBA00004123"/>
    </source>
</evidence>
<dbReference type="PANTHER" id="PTHR12949">
    <property type="entry name" value="RNA POLYMERASE III DNA DIRECTED -RELATED"/>
    <property type="match status" value="1"/>
</dbReference>
<dbReference type="PANTHER" id="PTHR12949:SF0">
    <property type="entry name" value="DNA-DIRECTED RNA POLYMERASE III SUBUNIT RPC3"/>
    <property type="match status" value="1"/>
</dbReference>
<comment type="function">
    <text evidence="6">DNA-dependent RNA polymerase catalyzes the transcription of DNA into RNA using the four ribonucleoside triphosphates as substrates. Specific core component of RNA polymerase III which synthesizes small RNAs, such as 5S rRNA and tRNAs.</text>
</comment>
<evidence type="ECO:0000256" key="4">
    <source>
        <dbReference type="ARBA" id="ARBA00023163"/>
    </source>
</evidence>
<reference evidence="12" key="1">
    <citation type="submission" date="2025-08" db="UniProtKB">
        <authorList>
            <consortium name="RefSeq"/>
        </authorList>
    </citation>
    <scope>IDENTIFICATION</scope>
    <source>
        <tissue evidence="12">Testes</tissue>
    </source>
</reference>
<dbReference type="InterPro" id="IPR008806">
    <property type="entry name" value="RNA_pol_III_Rpc82_C"/>
</dbReference>
<feature type="domain" description="RNA polymerase III Rpc82 C -terminal" evidence="8">
    <location>
        <begin position="146"/>
        <end position="343"/>
    </location>
</feature>
<feature type="domain" description="RNA polymerase III subunit RPC82-related helix-turn-helix" evidence="9">
    <location>
        <begin position="8"/>
        <end position="66"/>
    </location>
</feature>
<comment type="similarity">
    <text evidence="2 6">Belongs to the eukaryotic RPC3/POLR3C RNA polymerase subunit family.</text>
</comment>
<evidence type="ECO:0000256" key="7">
    <source>
        <dbReference type="SAM" id="MobiDB-lite"/>
    </source>
</evidence>
<evidence type="ECO:0000313" key="11">
    <source>
        <dbReference type="Proteomes" id="UP000694865"/>
    </source>
</evidence>
<name>A0ABM0MUT3_SACKO</name>
<dbReference type="Pfam" id="PF08221">
    <property type="entry name" value="HTH_9"/>
    <property type="match status" value="1"/>
</dbReference>
<evidence type="ECO:0000313" key="12">
    <source>
        <dbReference type="RefSeq" id="XP_006823774.1"/>
    </source>
</evidence>
<dbReference type="InterPro" id="IPR055207">
    <property type="entry name" value="POLR3C_WHD"/>
</dbReference>
<dbReference type="InterPro" id="IPR013197">
    <property type="entry name" value="RNA_pol_III_RPC82-rel_HTH"/>
</dbReference>
<sequence>MSNIQIRLASLLLRENYGEIVEKVGSYLIKYGLKALRAIALDTNLKLDQVRKALCVLITHNMAKFTSTKRGIIYYQVSVKTVLLLSRYPRYIYSVKTLYGDAGELIVEEILQNGQLLMSKVVRKVTERLNEALEDRTVEESFVRDKFIDLVSTHFLQRVVNPPSDIDSTVTESETAIEEEDLYKIPEAMKIEGCISRKRRRSEDEDRGTKRIRTDSTASEDPSESFPDDGVYWHTNFDRFHQHLRDQAIIDAVSRRVDKIGAEIVRTMLRMSELTTDPKATLTKPMSSHEIFHALSRELNIPRPTLDQYLKLLADDQIDFINKTGESGGGIYVINIYKAIKSLCIAHIESVVQERFGSKCYRIFRLLLLKQHLEQKQVEEFAMIPAKEAKELLYQMFSEHFVSVQEIPRTPDHAPSRTFYLFSVNLNQVCRMLLERCYKTNANLIARREHDTYENRRLLERSQRIEAVVAASLRNNDGNPEQTAELEEMITPPERAQLNKLKHNVNK</sequence>
<keyword evidence="5 6" id="KW-0539">Nucleus</keyword>
<feature type="domain" description="DNA-directed RNA polymerase III subunit RPC3 winged-helix" evidence="10">
    <location>
        <begin position="348"/>
        <end position="424"/>
    </location>
</feature>
<evidence type="ECO:0000256" key="6">
    <source>
        <dbReference type="RuleBase" id="RU367076"/>
    </source>
</evidence>
<dbReference type="Pfam" id="PF20912">
    <property type="entry name" value="RPC3_helical"/>
    <property type="match status" value="1"/>
</dbReference>
<dbReference type="Gene3D" id="1.10.10.10">
    <property type="entry name" value="Winged helix-like DNA-binding domain superfamily/Winged helix DNA-binding domain"/>
    <property type="match status" value="4"/>
</dbReference>
<evidence type="ECO:0000256" key="3">
    <source>
        <dbReference type="ARBA" id="ARBA00022478"/>
    </source>
</evidence>
<proteinExistence type="inferred from homology"/>
<keyword evidence="3 6" id="KW-0240">DNA-directed RNA polymerase</keyword>
<organism evidence="11 12">
    <name type="scientific">Saccoglossus kowalevskii</name>
    <name type="common">Acorn worm</name>
    <dbReference type="NCBI Taxonomy" id="10224"/>
    <lineage>
        <taxon>Eukaryota</taxon>
        <taxon>Metazoa</taxon>
        <taxon>Hemichordata</taxon>
        <taxon>Enteropneusta</taxon>
        <taxon>Harrimaniidae</taxon>
        <taxon>Saccoglossus</taxon>
    </lineage>
</organism>
<evidence type="ECO:0000256" key="5">
    <source>
        <dbReference type="ARBA" id="ARBA00023242"/>
    </source>
</evidence>
<dbReference type="Gene3D" id="6.10.140.1450">
    <property type="match status" value="1"/>
</dbReference>
<dbReference type="RefSeq" id="XP_006823774.1">
    <property type="nucleotide sequence ID" value="XM_006823711.1"/>
</dbReference>
<evidence type="ECO:0000256" key="2">
    <source>
        <dbReference type="ARBA" id="ARBA00007206"/>
    </source>
</evidence>
<dbReference type="Pfam" id="PF05645">
    <property type="entry name" value="RNA_pol_Rpc82"/>
    <property type="match status" value="1"/>
</dbReference>
<dbReference type="GeneID" id="100373490"/>
<gene>
    <name evidence="12" type="primary">LOC100373490</name>
</gene>
<comment type="subunit">
    <text evidence="6">Component of the RNA polymerase III (Pol III) complex consisting of 17 subunits.</text>
</comment>
<evidence type="ECO:0000259" key="8">
    <source>
        <dbReference type="Pfam" id="PF05645"/>
    </source>
</evidence>
<keyword evidence="11" id="KW-1185">Reference proteome</keyword>
<dbReference type="Pfam" id="PF22536">
    <property type="entry name" value="WHD_POLR3C"/>
    <property type="match status" value="1"/>
</dbReference>
<protein>
    <recommendedName>
        <fullName evidence="6">DNA-directed RNA polymerase III subunit RPC3</fullName>
        <shortName evidence="6">RNA polymerase III subunit C3</shortName>
    </recommendedName>
</protein>
<evidence type="ECO:0000259" key="9">
    <source>
        <dbReference type="Pfam" id="PF08221"/>
    </source>
</evidence>
<comment type="subcellular location">
    <subcellularLocation>
        <location evidence="1 6">Nucleus</location>
    </subcellularLocation>
</comment>
<dbReference type="InterPro" id="IPR039748">
    <property type="entry name" value="RPC3"/>
</dbReference>